<name>A0A382MEQ7_9ZZZZ</name>
<dbReference type="SUPFAM" id="SSF53901">
    <property type="entry name" value="Thiolase-like"/>
    <property type="match status" value="1"/>
</dbReference>
<accession>A0A382MEQ7</accession>
<dbReference type="AlphaFoldDB" id="A0A382MEQ7"/>
<reference evidence="2" key="1">
    <citation type="submission" date="2018-05" db="EMBL/GenBank/DDBJ databases">
        <authorList>
            <person name="Lanie J.A."/>
            <person name="Ng W.-L."/>
            <person name="Kazmierczak K.M."/>
            <person name="Andrzejewski T.M."/>
            <person name="Davidsen T.M."/>
            <person name="Wayne K.J."/>
            <person name="Tettelin H."/>
            <person name="Glass J.I."/>
            <person name="Rusch D."/>
            <person name="Podicherti R."/>
            <person name="Tsui H.-C.T."/>
            <person name="Winkler M.E."/>
        </authorList>
    </citation>
    <scope>NUCLEOTIDE SEQUENCE</scope>
</reference>
<dbReference type="EMBL" id="UINC01092980">
    <property type="protein sequence ID" value="SVC47028.1"/>
    <property type="molecule type" value="Genomic_DNA"/>
</dbReference>
<dbReference type="PANTHER" id="PTHR42870:SF1">
    <property type="entry name" value="NON-SPECIFIC LIPID-TRANSFER PROTEIN-LIKE 2"/>
    <property type="match status" value="1"/>
</dbReference>
<dbReference type="Gene3D" id="3.40.47.10">
    <property type="match status" value="1"/>
</dbReference>
<evidence type="ECO:0000313" key="2">
    <source>
        <dbReference type="EMBL" id="SVC47028.1"/>
    </source>
</evidence>
<dbReference type="CDD" id="cd00829">
    <property type="entry name" value="SCP-x_thiolase"/>
    <property type="match status" value="1"/>
</dbReference>
<protein>
    <recommendedName>
        <fullName evidence="1">Thiolase C-terminal domain-containing protein</fullName>
    </recommendedName>
</protein>
<sequence length="385" mass="42731">VGWGQSHMDRRWDGVTMDRSCGGLAKEACLKAIADAGLSLDDIDGLITSAETRAEQTWAPRPYFAPPYDTEDGLIKASAEWIQHEAGFKNVKYLKSDSPYIGPMMGMAAQAVGDGLCETALVWYPMVNLDGRYGHNNPQNSNQEAPGNSAFTLPWGYQAGAMFNNLVIFQQYCKKYGKSHDGLAPLCLNLRRNGLMTPWGYYAMHEPHQITTEEYLNGRLIEEPLVVYDCDRPVNTCAAFIFTTAERAKDLRQKPVYVLNHAQNNGRGRSTMATLEEHQEAVASLARKMWEGSGLGPNDVDIFNPYDGYLTFTQQFLEGFQWHGVKLGEAHDFYADDIRVEGPHPFLSSGGNNGTGRTRSALFSDSLQQLRGTAGPRQVTVRAET</sequence>
<evidence type="ECO:0000259" key="1">
    <source>
        <dbReference type="Pfam" id="PF22691"/>
    </source>
</evidence>
<dbReference type="PANTHER" id="PTHR42870">
    <property type="entry name" value="ACETYL-COA C-ACETYLTRANSFERASE"/>
    <property type="match status" value="1"/>
</dbReference>
<feature type="non-terminal residue" evidence="2">
    <location>
        <position position="1"/>
    </location>
</feature>
<feature type="non-terminal residue" evidence="2">
    <location>
        <position position="385"/>
    </location>
</feature>
<proteinExistence type="predicted"/>
<dbReference type="GO" id="GO:0016746">
    <property type="term" value="F:acyltransferase activity"/>
    <property type="evidence" value="ECO:0007669"/>
    <property type="project" value="InterPro"/>
</dbReference>
<feature type="domain" description="Thiolase C-terminal" evidence="1">
    <location>
        <begin position="279"/>
        <end position="380"/>
    </location>
</feature>
<dbReference type="InterPro" id="IPR016039">
    <property type="entry name" value="Thiolase-like"/>
</dbReference>
<dbReference type="InterPro" id="IPR055140">
    <property type="entry name" value="Thiolase_C_2"/>
</dbReference>
<dbReference type="Pfam" id="PF22691">
    <property type="entry name" value="Thiolase_C_1"/>
    <property type="match status" value="1"/>
</dbReference>
<gene>
    <name evidence="2" type="ORF">METZ01_LOCUS299882</name>
</gene>
<organism evidence="2">
    <name type="scientific">marine metagenome</name>
    <dbReference type="NCBI Taxonomy" id="408172"/>
    <lineage>
        <taxon>unclassified sequences</taxon>
        <taxon>metagenomes</taxon>
        <taxon>ecological metagenomes</taxon>
    </lineage>
</organism>